<dbReference type="Proteomes" id="UP000318103">
    <property type="component" value="Unassembled WGS sequence"/>
</dbReference>
<evidence type="ECO:0000313" key="2">
    <source>
        <dbReference type="Proteomes" id="UP000318103"/>
    </source>
</evidence>
<dbReference type="RefSeq" id="WP_055706358.1">
    <property type="nucleotide sequence ID" value="NZ_JBPJFI010000001.1"/>
</dbReference>
<dbReference type="OrthoDB" id="4225947at2"/>
<accession>A0A542UDY6</accession>
<dbReference type="AlphaFoldDB" id="A0A542UDY6"/>
<name>A0A542UDY6_9ACTN</name>
<keyword evidence="2" id="KW-1185">Reference proteome</keyword>
<proteinExistence type="predicted"/>
<organism evidence="1 2">
    <name type="scientific">Streptomyces puniciscabiei</name>
    <dbReference type="NCBI Taxonomy" id="164348"/>
    <lineage>
        <taxon>Bacteria</taxon>
        <taxon>Bacillati</taxon>
        <taxon>Actinomycetota</taxon>
        <taxon>Actinomycetes</taxon>
        <taxon>Kitasatosporales</taxon>
        <taxon>Streptomycetaceae</taxon>
        <taxon>Streptomyces</taxon>
    </lineage>
</organism>
<gene>
    <name evidence="1" type="ORF">FB563_2248</name>
</gene>
<reference evidence="1 2" key="1">
    <citation type="submission" date="2019-06" db="EMBL/GenBank/DDBJ databases">
        <title>Sequencing the genomes of 1000 actinobacteria strains.</title>
        <authorList>
            <person name="Klenk H.-P."/>
        </authorList>
    </citation>
    <scope>NUCLEOTIDE SEQUENCE [LARGE SCALE GENOMIC DNA]</scope>
    <source>
        <strain evidence="1 2">DSM 41929</strain>
    </source>
</reference>
<evidence type="ECO:0000313" key="1">
    <source>
        <dbReference type="EMBL" id="TQK97285.1"/>
    </source>
</evidence>
<comment type="caution">
    <text evidence="1">The sequence shown here is derived from an EMBL/GenBank/DDBJ whole genome shotgun (WGS) entry which is preliminary data.</text>
</comment>
<protein>
    <submittedName>
        <fullName evidence="1">Uncharacterized protein</fullName>
    </submittedName>
</protein>
<dbReference type="EMBL" id="VFNX01000001">
    <property type="protein sequence ID" value="TQK97285.1"/>
    <property type="molecule type" value="Genomic_DNA"/>
</dbReference>
<sequence>MSGTNYYYGDNVNMYGGQGNQGIVKNQAGAGAGQPDPALVAALAELHRQIAELRAQVPTPSAQLLDESLPALSPDAAVPAQERHRALMAIAGIAATVGAVGRPVAEAVQAVIGMIGG</sequence>